<evidence type="ECO:0000313" key="3">
    <source>
        <dbReference type="EMBL" id="MCU6686317.1"/>
    </source>
</evidence>
<dbReference type="Pfam" id="PF14501">
    <property type="entry name" value="HATPase_c_5"/>
    <property type="match status" value="1"/>
</dbReference>
<keyword evidence="3" id="KW-0547">Nucleotide-binding</keyword>
<keyword evidence="1" id="KW-1133">Transmembrane helix</keyword>
<dbReference type="RefSeq" id="WP_158369395.1">
    <property type="nucleotide sequence ID" value="NZ_JAOQJU010000005.1"/>
</dbReference>
<dbReference type="CDD" id="cd16935">
    <property type="entry name" value="HATPase_AgrC-ComD-like"/>
    <property type="match status" value="1"/>
</dbReference>
<feature type="domain" description="Sensor histidine kinase NatK-like C-terminal" evidence="2">
    <location>
        <begin position="309"/>
        <end position="410"/>
    </location>
</feature>
<keyword evidence="3" id="KW-0067">ATP-binding</keyword>
<keyword evidence="1" id="KW-0812">Transmembrane</keyword>
<dbReference type="PANTHER" id="PTHR40448">
    <property type="entry name" value="TWO-COMPONENT SENSOR HISTIDINE KINASE"/>
    <property type="match status" value="1"/>
</dbReference>
<reference evidence="3 4" key="1">
    <citation type="journal article" date="2021" name="ISME Commun">
        <title>Automated analysis of genomic sequences facilitates high-throughput and comprehensive description of bacteria.</title>
        <authorList>
            <person name="Hitch T.C.A."/>
        </authorList>
    </citation>
    <scope>NUCLEOTIDE SEQUENCE [LARGE SCALE GENOMIC DNA]</scope>
    <source>
        <strain evidence="3 4">Sanger_03</strain>
    </source>
</reference>
<evidence type="ECO:0000313" key="4">
    <source>
        <dbReference type="Proteomes" id="UP001652431"/>
    </source>
</evidence>
<dbReference type="InterPro" id="IPR036890">
    <property type="entry name" value="HATPase_C_sf"/>
</dbReference>
<dbReference type="GO" id="GO:0005524">
    <property type="term" value="F:ATP binding"/>
    <property type="evidence" value="ECO:0007669"/>
    <property type="project" value="UniProtKB-KW"/>
</dbReference>
<name>A0ABT2RLM3_9FIRM</name>
<feature type="transmembrane region" description="Helical" evidence="1">
    <location>
        <begin position="58"/>
        <end position="75"/>
    </location>
</feature>
<dbReference type="EMBL" id="JAOQJU010000005">
    <property type="protein sequence ID" value="MCU6686317.1"/>
    <property type="molecule type" value="Genomic_DNA"/>
</dbReference>
<keyword evidence="4" id="KW-1185">Reference proteome</keyword>
<gene>
    <name evidence="3" type="ORF">OCV99_07055</name>
</gene>
<proteinExistence type="predicted"/>
<dbReference type="InterPro" id="IPR032834">
    <property type="entry name" value="NatK-like_C"/>
</dbReference>
<accession>A0ABT2RLM3</accession>
<dbReference type="Proteomes" id="UP001652431">
    <property type="component" value="Unassembled WGS sequence"/>
</dbReference>
<feature type="transmembrane region" description="Helical" evidence="1">
    <location>
        <begin position="177"/>
        <end position="201"/>
    </location>
</feature>
<organism evidence="3 4">
    <name type="scientific">Dorea acetigenes</name>
    <dbReference type="NCBI Taxonomy" id="2981787"/>
    <lineage>
        <taxon>Bacteria</taxon>
        <taxon>Bacillati</taxon>
        <taxon>Bacillota</taxon>
        <taxon>Clostridia</taxon>
        <taxon>Lachnospirales</taxon>
        <taxon>Lachnospiraceae</taxon>
        <taxon>Dorea</taxon>
    </lineage>
</organism>
<comment type="caution">
    <text evidence="3">The sequence shown here is derived from an EMBL/GenBank/DDBJ whole genome shotgun (WGS) entry which is preliminary data.</text>
</comment>
<feature type="transmembrane region" description="Helical" evidence="1">
    <location>
        <begin position="145"/>
        <end position="165"/>
    </location>
</feature>
<dbReference type="SUPFAM" id="SSF55874">
    <property type="entry name" value="ATPase domain of HSP90 chaperone/DNA topoisomerase II/histidine kinase"/>
    <property type="match status" value="1"/>
</dbReference>
<keyword evidence="1" id="KW-0472">Membrane</keyword>
<evidence type="ECO:0000256" key="1">
    <source>
        <dbReference type="SAM" id="Phobius"/>
    </source>
</evidence>
<protein>
    <submittedName>
        <fullName evidence="3">ATP-binding protein</fullName>
    </submittedName>
</protein>
<dbReference type="Gene3D" id="3.30.565.10">
    <property type="entry name" value="Histidine kinase-like ATPase, C-terminal domain"/>
    <property type="match status" value="1"/>
</dbReference>
<evidence type="ECO:0000259" key="2">
    <source>
        <dbReference type="Pfam" id="PF14501"/>
    </source>
</evidence>
<feature type="transmembrane region" description="Helical" evidence="1">
    <location>
        <begin position="111"/>
        <end position="129"/>
    </location>
</feature>
<sequence length="414" mass="46926">MRTVAFLLQLAAVLISTAFNTKAIGCFLNFKKNRFSRIVAYLSCWVATGNILFIGDRFNFPVGLAVFVFGMYIACEGSGIRKTAVSIMVSSMILAYNTLADNWAERLFAEASFYIAGRVLFAILFYLAAKRFGPEKEYDLSAPMWWLLLLLSLTPLGIVAAVVMMPSPYWDNLSDMWLHFTLLGIALFSFAGLLWAVSVLAEQKKMEEQVLFAKIKQNYYDTMEARQFEVRRLKHDMANHLQTLAVLPEPKREEYIRELLENDSITKTLNYCGDATVNAVLTAKESMLRRKGITFQWKIEIPGELPFEKIDVCAIFANALDNAAEACERQELPEKTVFLESRLQKGMFLFSVKNPCALEVKAGEMPQTSKKDTENHGFGLQSIREIARRHGGEMTVHAEDGYFELFVYFPCGDD</sequence>
<dbReference type="PANTHER" id="PTHR40448:SF1">
    <property type="entry name" value="TWO-COMPONENT SENSOR HISTIDINE KINASE"/>
    <property type="match status" value="1"/>
</dbReference>